<dbReference type="EMBL" id="SMAF01000007">
    <property type="protein sequence ID" value="TCS98886.1"/>
    <property type="molecule type" value="Genomic_DNA"/>
</dbReference>
<dbReference type="Pfam" id="PF11259">
    <property type="entry name" value="DUF3060"/>
    <property type="match status" value="1"/>
</dbReference>
<evidence type="ECO:0000313" key="3">
    <source>
        <dbReference type="EMBL" id="TCS98886.1"/>
    </source>
</evidence>
<comment type="caution">
    <text evidence="3">The sequence shown here is derived from an EMBL/GenBank/DDBJ whole genome shotgun (WGS) entry which is preliminary data.</text>
</comment>
<dbReference type="InterPro" id="IPR021417">
    <property type="entry name" value="DUF3060"/>
</dbReference>
<reference evidence="3 4" key="1">
    <citation type="submission" date="2019-03" db="EMBL/GenBank/DDBJ databases">
        <title>Genomic Encyclopedia of Type Strains, Phase IV (KMG-IV): sequencing the most valuable type-strain genomes for metagenomic binning, comparative biology and taxonomic classification.</title>
        <authorList>
            <person name="Goeker M."/>
        </authorList>
    </citation>
    <scope>NUCLEOTIDE SEQUENCE [LARGE SCALE GENOMIC DNA]</scope>
    <source>
        <strain evidence="3 4">DSM 21944</strain>
    </source>
</reference>
<proteinExistence type="predicted"/>
<evidence type="ECO:0000256" key="2">
    <source>
        <dbReference type="SAM" id="SignalP"/>
    </source>
</evidence>
<dbReference type="RefSeq" id="WP_123521389.1">
    <property type="nucleotide sequence ID" value="NZ_JBHLWF010000032.1"/>
</dbReference>
<sequence>MPRPALSCSLRLSPVLALLLCLPVSAQDPDEAPPRTLRDPAEALPSRASGEAVMSSRDAFDREQPQFQIGRRKRSETPAVDATGAQLAGDDQSLGYACDIGERVELVGHRNTVDITGDCLGLSIVGHGNQVTIEVVDDIRIEGRDNDVRWQRGFTSTRPNALELGGRNSVRALADARDEGD</sequence>
<gene>
    <name evidence="3" type="ORF">EDC25_10783</name>
</gene>
<accession>A0A4R3LM35</accession>
<feature type="signal peptide" evidence="2">
    <location>
        <begin position="1"/>
        <end position="26"/>
    </location>
</feature>
<organism evidence="3 4">
    <name type="scientific">Pseudofulvimonas gallinarii</name>
    <dbReference type="NCBI Taxonomy" id="634155"/>
    <lineage>
        <taxon>Bacteria</taxon>
        <taxon>Pseudomonadati</taxon>
        <taxon>Pseudomonadota</taxon>
        <taxon>Gammaproteobacteria</taxon>
        <taxon>Lysobacterales</taxon>
        <taxon>Rhodanobacteraceae</taxon>
        <taxon>Pseudofulvimonas</taxon>
    </lineage>
</organism>
<feature type="chain" id="PRO_5030099336" evidence="2">
    <location>
        <begin position="27"/>
        <end position="181"/>
    </location>
</feature>
<dbReference type="Proteomes" id="UP000294599">
    <property type="component" value="Unassembled WGS sequence"/>
</dbReference>
<protein>
    <submittedName>
        <fullName evidence="3">DUF3060 family protein</fullName>
    </submittedName>
</protein>
<dbReference type="AlphaFoldDB" id="A0A4R3LM35"/>
<evidence type="ECO:0000256" key="1">
    <source>
        <dbReference type="SAM" id="MobiDB-lite"/>
    </source>
</evidence>
<feature type="region of interest" description="Disordered" evidence="1">
    <location>
        <begin position="29"/>
        <end position="81"/>
    </location>
</feature>
<name>A0A4R3LM35_9GAMM</name>
<evidence type="ECO:0000313" key="4">
    <source>
        <dbReference type="Proteomes" id="UP000294599"/>
    </source>
</evidence>
<feature type="compositionally biased region" description="Basic and acidic residues" evidence="1">
    <location>
        <begin position="32"/>
        <end position="41"/>
    </location>
</feature>
<keyword evidence="4" id="KW-1185">Reference proteome</keyword>
<keyword evidence="2" id="KW-0732">Signal</keyword>